<dbReference type="AlphaFoldDB" id="A0A3Q7HQ26"/>
<protein>
    <submittedName>
        <fullName evidence="2">Uncharacterized protein</fullName>
    </submittedName>
</protein>
<organism evidence="2">
    <name type="scientific">Solanum lycopersicum</name>
    <name type="common">Tomato</name>
    <name type="synonym">Lycopersicon esculentum</name>
    <dbReference type="NCBI Taxonomy" id="4081"/>
    <lineage>
        <taxon>Eukaryota</taxon>
        <taxon>Viridiplantae</taxon>
        <taxon>Streptophyta</taxon>
        <taxon>Embryophyta</taxon>
        <taxon>Tracheophyta</taxon>
        <taxon>Spermatophyta</taxon>
        <taxon>Magnoliopsida</taxon>
        <taxon>eudicotyledons</taxon>
        <taxon>Gunneridae</taxon>
        <taxon>Pentapetalae</taxon>
        <taxon>asterids</taxon>
        <taxon>lamiids</taxon>
        <taxon>Solanales</taxon>
        <taxon>Solanaceae</taxon>
        <taxon>Solanoideae</taxon>
        <taxon>Solaneae</taxon>
        <taxon>Solanum</taxon>
        <taxon>Solanum subgen. Lycopersicon</taxon>
    </lineage>
</organism>
<dbReference type="PaxDb" id="4081-Solyc08g068740.1.1"/>
<evidence type="ECO:0000313" key="3">
    <source>
        <dbReference type="Proteomes" id="UP000004994"/>
    </source>
</evidence>
<dbReference type="EnsemblPlants" id="Solyc08g068740.1.1">
    <property type="protein sequence ID" value="Solyc08g068740.1.1.1"/>
    <property type="gene ID" value="Solyc08g068740.1"/>
</dbReference>
<evidence type="ECO:0000313" key="2">
    <source>
        <dbReference type="EnsemblPlants" id="Solyc08g068740.1.1.1"/>
    </source>
</evidence>
<feature type="region of interest" description="Disordered" evidence="1">
    <location>
        <begin position="84"/>
        <end position="122"/>
    </location>
</feature>
<name>A0A3Q7HQ26_SOLLC</name>
<reference evidence="2" key="2">
    <citation type="submission" date="2019-01" db="UniProtKB">
        <authorList>
            <consortium name="EnsemblPlants"/>
        </authorList>
    </citation>
    <scope>IDENTIFICATION</scope>
    <source>
        <strain evidence="2">cv. Heinz 1706</strain>
    </source>
</reference>
<proteinExistence type="predicted"/>
<reference evidence="2" key="1">
    <citation type="journal article" date="2012" name="Nature">
        <title>The tomato genome sequence provides insights into fleshy fruit evolution.</title>
        <authorList>
            <consortium name="Tomato Genome Consortium"/>
        </authorList>
    </citation>
    <scope>NUCLEOTIDE SEQUENCE [LARGE SCALE GENOMIC DNA]</scope>
    <source>
        <strain evidence="2">cv. Heinz 1706</strain>
    </source>
</reference>
<keyword evidence="3" id="KW-1185">Reference proteome</keyword>
<dbReference type="Gramene" id="Solyc08g068740.1.1">
    <property type="protein sequence ID" value="Solyc08g068740.1.1.1"/>
    <property type="gene ID" value="Solyc08g068740.1"/>
</dbReference>
<sequence length="122" mass="13532">MRVKYYSTIFFSVMRKMRNYFFKVTLFLAPFLAFGLPSLVASPGTVVVVGCLRQCQGEEKRGGATWSSPPAALRWNLAAVTLAGRREKGRGKGEKRGGGKEEGDDGREEKEEGRGRREREGG</sequence>
<accession>A0A3Q7HQ26</accession>
<evidence type="ECO:0000256" key="1">
    <source>
        <dbReference type="SAM" id="MobiDB-lite"/>
    </source>
</evidence>
<dbReference type="Proteomes" id="UP000004994">
    <property type="component" value="Chromosome 8"/>
</dbReference>
<dbReference type="InParanoid" id="A0A3Q7HQ26"/>